<proteinExistence type="predicted"/>
<dbReference type="Proteomes" id="UP000008914">
    <property type="component" value="Chromosome"/>
</dbReference>
<protein>
    <submittedName>
        <fullName evidence="1">Uncharacterized protein</fullName>
    </submittedName>
</protein>
<sequence>MNIDRMLGIAVRTSADFGDGAWTPGMPLQQGWLWAGTVEGDTVLAFELGPGRVLFGFTPDELRSVRKVASGFNTVVECVVAEENGSPRTFTLVGPRGRIKKAFQHIGKPI</sequence>
<keyword evidence="2" id="KW-1185">Reference proteome</keyword>
<accession>E6SDY0</accession>
<dbReference type="AlphaFoldDB" id="E6SDY0"/>
<dbReference type="HOGENOM" id="CLU_2167535_0_0_11"/>
<organism evidence="1 2">
    <name type="scientific">Intrasporangium calvum (strain ATCC 23552 / DSM 43043 / JCM 3097 / NBRC 12989 / NCIMB 10167 / NRRL B-3866 / 7 KIP)</name>
    <dbReference type="NCBI Taxonomy" id="710696"/>
    <lineage>
        <taxon>Bacteria</taxon>
        <taxon>Bacillati</taxon>
        <taxon>Actinomycetota</taxon>
        <taxon>Actinomycetes</taxon>
        <taxon>Micrococcales</taxon>
        <taxon>Intrasporangiaceae</taxon>
        <taxon>Intrasporangium</taxon>
    </lineage>
</organism>
<evidence type="ECO:0000313" key="2">
    <source>
        <dbReference type="Proteomes" id="UP000008914"/>
    </source>
</evidence>
<reference evidence="1 2" key="1">
    <citation type="journal article" date="2010" name="Stand. Genomic Sci.">
        <title>Complete genome sequence of Intrasporangium calvum type strain (7 KIP).</title>
        <authorList>
            <person name="Del Rio T.G."/>
            <person name="Chertkov O."/>
            <person name="Yasawong M."/>
            <person name="Lucas S."/>
            <person name="Deshpande S."/>
            <person name="Cheng J.F."/>
            <person name="Detter C."/>
            <person name="Tapia R."/>
            <person name="Han C."/>
            <person name="Goodwin L."/>
            <person name="Pitluck S."/>
            <person name="Liolios K."/>
            <person name="Ivanova N."/>
            <person name="Mavromatis K."/>
            <person name="Pati A."/>
            <person name="Chen A."/>
            <person name="Palaniappan K."/>
            <person name="Land M."/>
            <person name="Hauser L."/>
            <person name="Chang Y.J."/>
            <person name="Jeffries C.D."/>
            <person name="Rohde M."/>
            <person name="Pukall R."/>
            <person name="Sikorski J."/>
            <person name="Goker M."/>
            <person name="Woyke T."/>
            <person name="Bristow J."/>
            <person name="Eisen J.A."/>
            <person name="Markowitz V."/>
            <person name="Hugenholtz P."/>
            <person name="Kyrpides N.C."/>
            <person name="Klenk H.P."/>
            <person name="Lapidus A."/>
        </authorList>
    </citation>
    <scope>NUCLEOTIDE SEQUENCE [LARGE SCALE GENOMIC DNA]</scope>
    <source>
        <strain evidence="2">ATCC 23552 / DSM 43043 / JCM 3097 / NBRC 12989 / 7 KIP</strain>
    </source>
</reference>
<dbReference type="EMBL" id="CP002343">
    <property type="protein sequence ID" value="ADU46583.1"/>
    <property type="molecule type" value="Genomic_DNA"/>
</dbReference>
<gene>
    <name evidence="1" type="ordered locus">Intca_0021</name>
</gene>
<name>E6SDY0_INTC7</name>
<dbReference type="KEGG" id="ica:Intca_0021"/>
<evidence type="ECO:0000313" key="1">
    <source>
        <dbReference type="EMBL" id="ADU46583.1"/>
    </source>
</evidence>